<evidence type="ECO:0000313" key="3">
    <source>
        <dbReference type="Proteomes" id="UP000692954"/>
    </source>
</evidence>
<protein>
    <submittedName>
        <fullName evidence="2">Uncharacterized protein</fullName>
    </submittedName>
</protein>
<feature type="compositionally biased region" description="Basic and acidic residues" evidence="1">
    <location>
        <begin position="55"/>
        <end position="64"/>
    </location>
</feature>
<sequence length="130" mass="15688">MKKNRKSKYYQFDIRITLKGFLNFKNQYQSQKSKIIDKNVFSEKKPMNSNKKASKKDEKHIKKQPEYVENNNKICVPEYEIKLLTTLNQLETLFDKFEKEETSLISTKEEEKNLKQTTKIKENKFKKEQI</sequence>
<dbReference type="AlphaFoldDB" id="A0A8S1K5W2"/>
<evidence type="ECO:0000313" key="2">
    <source>
        <dbReference type="EMBL" id="CAD8048331.1"/>
    </source>
</evidence>
<reference evidence="2" key="1">
    <citation type="submission" date="2021-01" db="EMBL/GenBank/DDBJ databases">
        <authorList>
            <consortium name="Genoscope - CEA"/>
            <person name="William W."/>
        </authorList>
    </citation>
    <scope>NUCLEOTIDE SEQUENCE</scope>
</reference>
<feature type="region of interest" description="Disordered" evidence="1">
    <location>
        <begin position="42"/>
        <end position="64"/>
    </location>
</feature>
<organism evidence="2 3">
    <name type="scientific">Paramecium sonneborni</name>
    <dbReference type="NCBI Taxonomy" id="65129"/>
    <lineage>
        <taxon>Eukaryota</taxon>
        <taxon>Sar</taxon>
        <taxon>Alveolata</taxon>
        <taxon>Ciliophora</taxon>
        <taxon>Intramacronucleata</taxon>
        <taxon>Oligohymenophorea</taxon>
        <taxon>Peniculida</taxon>
        <taxon>Parameciidae</taxon>
        <taxon>Paramecium</taxon>
    </lineage>
</organism>
<name>A0A8S1K5W2_9CILI</name>
<proteinExistence type="predicted"/>
<dbReference type="Proteomes" id="UP000692954">
    <property type="component" value="Unassembled WGS sequence"/>
</dbReference>
<comment type="caution">
    <text evidence="2">The sequence shown here is derived from an EMBL/GenBank/DDBJ whole genome shotgun (WGS) entry which is preliminary data.</text>
</comment>
<dbReference type="EMBL" id="CAJJDN010000003">
    <property type="protein sequence ID" value="CAD8048331.1"/>
    <property type="molecule type" value="Genomic_DNA"/>
</dbReference>
<evidence type="ECO:0000256" key="1">
    <source>
        <dbReference type="SAM" id="MobiDB-lite"/>
    </source>
</evidence>
<gene>
    <name evidence="2" type="ORF">PSON_ATCC_30995.1.T0030168</name>
</gene>
<dbReference type="OrthoDB" id="311684at2759"/>
<keyword evidence="3" id="KW-1185">Reference proteome</keyword>
<accession>A0A8S1K5W2</accession>